<dbReference type="AlphaFoldDB" id="A0A347ULX9"/>
<keyword evidence="1" id="KW-0812">Transmembrane</keyword>
<evidence type="ECO:0000313" key="3">
    <source>
        <dbReference type="EMBL" id="AXX99857.1"/>
    </source>
</evidence>
<dbReference type="EMBL" id="CP032125">
    <property type="protein sequence ID" value="AXX99857.1"/>
    <property type="molecule type" value="Genomic_DNA"/>
</dbReference>
<keyword evidence="1" id="KW-0472">Membrane</keyword>
<protein>
    <recommendedName>
        <fullName evidence="2">Thiol:disulfide interchange protein DsbD N-terminal domain-containing protein</fullName>
    </recommendedName>
</protein>
<dbReference type="Proteomes" id="UP000261704">
    <property type="component" value="Chromosome"/>
</dbReference>
<dbReference type="Pfam" id="PF11412">
    <property type="entry name" value="DsbD_N"/>
    <property type="match status" value="1"/>
</dbReference>
<evidence type="ECO:0000313" key="4">
    <source>
        <dbReference type="Proteomes" id="UP000261704"/>
    </source>
</evidence>
<accession>A0A347ULX9</accession>
<evidence type="ECO:0000259" key="2">
    <source>
        <dbReference type="Pfam" id="PF11412"/>
    </source>
</evidence>
<reference evidence="3 4" key="1">
    <citation type="submission" date="2018-09" db="EMBL/GenBank/DDBJ databases">
        <title>Profundibacter amoris BAR1 gen. nov., sp. nov., a new member of the Roseobacter clade isolated at Lokis Castle Vent Field on the Arctic Mid-Oceanic Ridge.</title>
        <authorList>
            <person name="Le Moine Bauer S."/>
            <person name="Sjoeberg A.G."/>
            <person name="L'Haridon S."/>
            <person name="Stokke R."/>
            <person name="Roalkvam I."/>
            <person name="Steen I.H."/>
            <person name="Dahle H."/>
        </authorList>
    </citation>
    <scope>NUCLEOTIDE SEQUENCE [LARGE SCALE GENOMIC DNA]</scope>
    <source>
        <strain evidence="3 4">BAR1</strain>
    </source>
</reference>
<sequence length="322" mass="34644">MAINSLPHRFTVFSGISILSKWGSADTCARGDNNTPRPIVTSLGENHTYVRHMIKRILMLCALLLAIPVLATAQSGGVPKDVLKLTVLPGWRTASGTHMAALKIRLKPGWKTYWRAPGDGGIPPQFDWSGSSNIRSVQFHWPRPEVTTTNGMRTIVYHNEVIVPVEFTPGKAGQTLTLKGRVDLGVCNDICVPFSTNFSAALPATVTKADPVIRAALAKQPMPASKAGVRKVVCLIEPISDGLRVTATITMPSTGADEVTVIEAPDQNIWVAEASSKRNGNTLTAITEMVPPSNAPFMLDRSKIRITVMGSKRAVDIQGCTG</sequence>
<dbReference type="InterPro" id="IPR028250">
    <property type="entry name" value="DsbDN"/>
</dbReference>
<name>A0A347ULX9_9RHOB</name>
<organism evidence="3 4">
    <name type="scientific">Profundibacter amoris</name>
    <dbReference type="NCBI Taxonomy" id="2171755"/>
    <lineage>
        <taxon>Bacteria</taxon>
        <taxon>Pseudomonadati</taxon>
        <taxon>Pseudomonadota</taxon>
        <taxon>Alphaproteobacteria</taxon>
        <taxon>Rhodobacterales</taxon>
        <taxon>Paracoccaceae</taxon>
        <taxon>Profundibacter</taxon>
    </lineage>
</organism>
<gene>
    <name evidence="3" type="ORF">BAR1_15235</name>
</gene>
<dbReference type="OrthoDB" id="9811036at2"/>
<proteinExistence type="predicted"/>
<keyword evidence="1" id="KW-1133">Transmembrane helix</keyword>
<evidence type="ECO:0000256" key="1">
    <source>
        <dbReference type="SAM" id="Phobius"/>
    </source>
</evidence>
<feature type="domain" description="Thiol:disulfide interchange protein DsbD N-terminal" evidence="2">
    <location>
        <begin position="94"/>
        <end position="200"/>
    </location>
</feature>
<keyword evidence="4" id="KW-1185">Reference proteome</keyword>
<feature type="transmembrane region" description="Helical" evidence="1">
    <location>
        <begin position="57"/>
        <end position="77"/>
    </location>
</feature>
<dbReference type="KEGG" id="pamo:BAR1_15235"/>